<reference evidence="2" key="1">
    <citation type="submission" date="2016-05" db="EMBL/GenBank/DDBJ databases">
        <title>WGS assembly of Xenopus laevis.</title>
        <authorList>
            <person name="Session A."/>
            <person name="Uno Y."/>
            <person name="Kwon T."/>
            <person name="Chapman J."/>
            <person name="Toyoda A."/>
            <person name="Takahashi S."/>
            <person name="Fukui A."/>
            <person name="Hikosaka A."/>
            <person name="Putnam N."/>
            <person name="Stites J."/>
            <person name="Van Heeringen S."/>
            <person name="Quigley I."/>
            <person name="Heinz S."/>
            <person name="Hellsten U."/>
            <person name="Lyons J."/>
            <person name="Suzuki A."/>
            <person name="Kondo M."/>
            <person name="Ogino H."/>
            <person name="Ochi H."/>
            <person name="Bogdanovic O."/>
            <person name="Lister R."/>
            <person name="Georgiou G."/>
            <person name="Paranjpe S."/>
            <person name="Van Kruijsbergen I."/>
            <person name="Mozaffari S."/>
            <person name="Shu S."/>
            <person name="Schmutz J."/>
            <person name="Jenkins J."/>
            <person name="Grimwood J."/>
            <person name="Carlson J."/>
            <person name="Mitros T."/>
            <person name="Simakov O."/>
            <person name="Heald R."/>
            <person name="Miller K."/>
            <person name="Haudenschild C."/>
            <person name="Kuroki Y."/>
            <person name="Tanaka T."/>
            <person name="Michiue T."/>
            <person name="Watanabe M."/>
            <person name="Kinoshita T."/>
            <person name="Ohta Y."/>
            <person name="Mawaribuchi S."/>
            <person name="Suzuki Y."/>
            <person name="Haramoto Y."/>
            <person name="Yamamoto T."/>
            <person name="Takagi C."/>
            <person name="Kitzman J."/>
            <person name="Shendure J."/>
            <person name="Nakayama T."/>
            <person name="Izutsu Y."/>
            <person name="Robert J."/>
            <person name="Dichmann D."/>
            <person name="Flajnik M."/>
            <person name="Houston D."/>
            <person name="Marcotte E."/>
            <person name="Wallingford J."/>
            <person name="Ito Y."/>
            <person name="Asashima M."/>
            <person name="Ueno N."/>
            <person name="Matsuda Y."/>
            <person name="Jan Veenstra G."/>
            <person name="Fujiyama A."/>
            <person name="Harland R."/>
            <person name="Taira M."/>
            <person name="Rokhsar D.S."/>
        </authorList>
    </citation>
    <scope>NUCLEOTIDE SEQUENCE</scope>
    <source>
        <strain evidence="2">J</strain>
        <tissue evidence="2">Blood</tissue>
    </source>
</reference>
<dbReference type="Proteomes" id="UP000694892">
    <property type="component" value="Unassembled WGS sequence"/>
</dbReference>
<feature type="region of interest" description="Disordered" evidence="1">
    <location>
        <begin position="1"/>
        <end position="87"/>
    </location>
</feature>
<feature type="compositionally biased region" description="Basic and acidic residues" evidence="1">
    <location>
        <begin position="69"/>
        <end position="87"/>
    </location>
</feature>
<sequence length="96" mass="9098">MGASTGTTVMGTGTVAGTGWAAGTGAGTGWAAGWKPSLEHGLAGKPIGISGAVSSGNEDPSGGDTGTEADCKHGADTGTEADCKHGADIGTEAEFC</sequence>
<dbReference type="AlphaFoldDB" id="A0A974BR78"/>
<protein>
    <submittedName>
        <fullName evidence="2">Uncharacterized protein</fullName>
    </submittedName>
</protein>
<organism evidence="2">
    <name type="scientific">Xenopus laevis</name>
    <name type="common">African clawed frog</name>
    <dbReference type="NCBI Taxonomy" id="8355"/>
    <lineage>
        <taxon>Eukaryota</taxon>
        <taxon>Metazoa</taxon>
        <taxon>Chordata</taxon>
        <taxon>Craniata</taxon>
        <taxon>Vertebrata</taxon>
        <taxon>Euteleostomi</taxon>
        <taxon>Amphibia</taxon>
        <taxon>Batrachia</taxon>
        <taxon>Anura</taxon>
        <taxon>Pipoidea</taxon>
        <taxon>Pipidae</taxon>
        <taxon>Xenopodinae</taxon>
        <taxon>Xenopus</taxon>
        <taxon>Xenopus</taxon>
    </lineage>
</organism>
<accession>A0A974BR78</accession>
<dbReference type="EMBL" id="KV467258">
    <property type="protein sequence ID" value="OCT56637.1"/>
    <property type="molecule type" value="Genomic_DNA"/>
</dbReference>
<proteinExistence type="predicted"/>
<evidence type="ECO:0000256" key="1">
    <source>
        <dbReference type="SAM" id="MobiDB-lite"/>
    </source>
</evidence>
<evidence type="ECO:0000313" key="2">
    <source>
        <dbReference type="EMBL" id="OCT56637.1"/>
    </source>
</evidence>
<gene>
    <name evidence="2" type="ORF">XELAEV_18004593mg</name>
</gene>
<name>A0A974BR78_XENLA</name>
<feature type="compositionally biased region" description="Low complexity" evidence="1">
    <location>
        <begin position="1"/>
        <end position="13"/>
    </location>
</feature>
<feature type="compositionally biased region" description="Gly residues" evidence="1">
    <location>
        <begin position="14"/>
        <end position="30"/>
    </location>
</feature>